<organism evidence="2 3">
    <name type="scientific">Rhodobacter lacus</name>
    <dbReference type="NCBI Taxonomy" id="1641972"/>
    <lineage>
        <taxon>Bacteria</taxon>
        <taxon>Pseudomonadati</taxon>
        <taxon>Pseudomonadota</taxon>
        <taxon>Alphaproteobacteria</taxon>
        <taxon>Rhodobacterales</taxon>
        <taxon>Rhodobacter group</taxon>
        <taxon>Rhodobacter</taxon>
    </lineage>
</organism>
<feature type="chain" id="PRO_5045851533" description="Excinuclease ABC subunit A" evidence="1">
    <location>
        <begin position="20"/>
        <end position="130"/>
    </location>
</feature>
<keyword evidence="3" id="KW-1185">Reference proteome</keyword>
<dbReference type="EMBL" id="JBHUIX010000009">
    <property type="protein sequence ID" value="MFD2174186.1"/>
    <property type="molecule type" value="Genomic_DNA"/>
</dbReference>
<accession>A0ABW5A8J8</accession>
<reference evidence="3" key="1">
    <citation type="journal article" date="2019" name="Int. J. Syst. Evol. Microbiol.">
        <title>The Global Catalogue of Microorganisms (GCM) 10K type strain sequencing project: providing services to taxonomists for standard genome sequencing and annotation.</title>
        <authorList>
            <consortium name="The Broad Institute Genomics Platform"/>
            <consortium name="The Broad Institute Genome Sequencing Center for Infectious Disease"/>
            <person name="Wu L."/>
            <person name="Ma J."/>
        </authorList>
    </citation>
    <scope>NUCLEOTIDE SEQUENCE [LARGE SCALE GENOMIC DNA]</scope>
    <source>
        <strain evidence="3">CCUG 55131</strain>
    </source>
</reference>
<gene>
    <name evidence="2" type="ORF">ACFSM0_08810</name>
</gene>
<dbReference type="RefSeq" id="WP_377389421.1">
    <property type="nucleotide sequence ID" value="NZ_JBHUIX010000009.1"/>
</dbReference>
<comment type="caution">
    <text evidence="2">The sequence shown here is derived from an EMBL/GenBank/DDBJ whole genome shotgun (WGS) entry which is preliminary data.</text>
</comment>
<feature type="signal peptide" evidence="1">
    <location>
        <begin position="1"/>
        <end position="19"/>
    </location>
</feature>
<proteinExistence type="predicted"/>
<evidence type="ECO:0008006" key="4">
    <source>
        <dbReference type="Google" id="ProtNLM"/>
    </source>
</evidence>
<name>A0ABW5A8J8_9RHOB</name>
<keyword evidence="1" id="KW-0732">Signal</keyword>
<dbReference type="Proteomes" id="UP001597413">
    <property type="component" value="Unassembled WGS sequence"/>
</dbReference>
<evidence type="ECO:0000313" key="3">
    <source>
        <dbReference type="Proteomes" id="UP001597413"/>
    </source>
</evidence>
<sequence>MLRLSPLALASVLAGVAFALPQALQAEPPAPGRLAPQPAEAPSECKIMAATGDRFCRYGNRWRLENVRAPDFAPGDPFPVYEHSMLMELRAYDLPAVDGPWRYYLRDGVIYRVSADTHRVLEVIGRRTRR</sequence>
<protein>
    <recommendedName>
        <fullName evidence="4">Excinuclease ABC subunit A</fullName>
    </recommendedName>
</protein>
<evidence type="ECO:0000256" key="1">
    <source>
        <dbReference type="SAM" id="SignalP"/>
    </source>
</evidence>
<evidence type="ECO:0000313" key="2">
    <source>
        <dbReference type="EMBL" id="MFD2174186.1"/>
    </source>
</evidence>